<accession>A0AAD5R2F1</accession>
<gene>
    <name evidence="1" type="ORF">KIN20_029256</name>
</gene>
<proteinExistence type="predicted"/>
<evidence type="ECO:0000313" key="1">
    <source>
        <dbReference type="EMBL" id="KAJ1368178.1"/>
    </source>
</evidence>
<protein>
    <submittedName>
        <fullName evidence="1">Uncharacterized protein</fullName>
    </submittedName>
</protein>
<organism evidence="1 2">
    <name type="scientific">Parelaphostrongylus tenuis</name>
    <name type="common">Meningeal worm</name>
    <dbReference type="NCBI Taxonomy" id="148309"/>
    <lineage>
        <taxon>Eukaryota</taxon>
        <taxon>Metazoa</taxon>
        <taxon>Ecdysozoa</taxon>
        <taxon>Nematoda</taxon>
        <taxon>Chromadorea</taxon>
        <taxon>Rhabditida</taxon>
        <taxon>Rhabditina</taxon>
        <taxon>Rhabditomorpha</taxon>
        <taxon>Strongyloidea</taxon>
        <taxon>Metastrongylidae</taxon>
        <taxon>Parelaphostrongylus</taxon>
    </lineage>
</organism>
<dbReference type="AlphaFoldDB" id="A0AAD5R2F1"/>
<keyword evidence="2" id="KW-1185">Reference proteome</keyword>
<reference evidence="1" key="1">
    <citation type="submission" date="2021-06" db="EMBL/GenBank/DDBJ databases">
        <title>Parelaphostrongylus tenuis whole genome reference sequence.</title>
        <authorList>
            <person name="Garwood T.J."/>
            <person name="Larsen P.A."/>
            <person name="Fountain-Jones N.M."/>
            <person name="Garbe J.R."/>
            <person name="Macchietto M.G."/>
            <person name="Kania S.A."/>
            <person name="Gerhold R.W."/>
            <person name="Richards J.E."/>
            <person name="Wolf T.M."/>
        </authorList>
    </citation>
    <scope>NUCLEOTIDE SEQUENCE</scope>
    <source>
        <strain evidence="1">MNPRO001-30</strain>
        <tissue evidence="1">Meninges</tissue>
    </source>
</reference>
<comment type="caution">
    <text evidence="1">The sequence shown here is derived from an EMBL/GenBank/DDBJ whole genome shotgun (WGS) entry which is preliminary data.</text>
</comment>
<name>A0AAD5R2F1_PARTN</name>
<dbReference type="EMBL" id="JAHQIW010006102">
    <property type="protein sequence ID" value="KAJ1368178.1"/>
    <property type="molecule type" value="Genomic_DNA"/>
</dbReference>
<sequence length="51" mass="5743">MVVLELDRDRRVMLDKFIVVLELCASRGVSSQLTEIEPLNGLPNDSVQVED</sequence>
<evidence type="ECO:0000313" key="2">
    <source>
        <dbReference type="Proteomes" id="UP001196413"/>
    </source>
</evidence>
<dbReference type="Proteomes" id="UP001196413">
    <property type="component" value="Unassembled WGS sequence"/>
</dbReference>